<dbReference type="InterPro" id="IPR036864">
    <property type="entry name" value="Zn2-C6_fun-type_DNA-bd_sf"/>
</dbReference>
<dbReference type="InterPro" id="IPR021858">
    <property type="entry name" value="Fun_TF"/>
</dbReference>
<dbReference type="EMBL" id="ML742067">
    <property type="protein sequence ID" value="KAE8151633.1"/>
    <property type="molecule type" value="Genomic_DNA"/>
</dbReference>
<evidence type="ECO:0000313" key="7">
    <source>
        <dbReference type="EMBL" id="KAE8151633.1"/>
    </source>
</evidence>
<organism evidence="7 8">
    <name type="scientific">Aspergillus avenaceus</name>
    <dbReference type="NCBI Taxonomy" id="36643"/>
    <lineage>
        <taxon>Eukaryota</taxon>
        <taxon>Fungi</taxon>
        <taxon>Dikarya</taxon>
        <taxon>Ascomycota</taxon>
        <taxon>Pezizomycotina</taxon>
        <taxon>Eurotiomycetes</taxon>
        <taxon>Eurotiomycetidae</taxon>
        <taxon>Eurotiales</taxon>
        <taxon>Aspergillaceae</taxon>
        <taxon>Aspergillus</taxon>
        <taxon>Aspergillus subgen. Circumdati</taxon>
    </lineage>
</organism>
<dbReference type="AlphaFoldDB" id="A0A5N6TZ65"/>
<evidence type="ECO:0000256" key="5">
    <source>
        <dbReference type="SAM" id="MobiDB-lite"/>
    </source>
</evidence>
<dbReference type="SUPFAM" id="SSF57701">
    <property type="entry name" value="Zn2/Cys6 DNA-binding domain"/>
    <property type="match status" value="1"/>
</dbReference>
<dbReference type="CDD" id="cd00067">
    <property type="entry name" value="GAL4"/>
    <property type="match status" value="1"/>
</dbReference>
<dbReference type="InterPro" id="IPR001138">
    <property type="entry name" value="Zn2Cys6_DnaBD"/>
</dbReference>
<evidence type="ECO:0000256" key="2">
    <source>
        <dbReference type="ARBA" id="ARBA00023125"/>
    </source>
</evidence>
<dbReference type="GO" id="GO:0003677">
    <property type="term" value="F:DNA binding"/>
    <property type="evidence" value="ECO:0007669"/>
    <property type="project" value="UniProtKB-KW"/>
</dbReference>
<keyword evidence="1" id="KW-0805">Transcription regulation</keyword>
<evidence type="ECO:0000313" key="8">
    <source>
        <dbReference type="Proteomes" id="UP000325780"/>
    </source>
</evidence>
<dbReference type="Pfam" id="PF11951">
    <property type="entry name" value="Fungal_trans_2"/>
    <property type="match status" value="1"/>
</dbReference>
<dbReference type="PROSITE" id="PS00463">
    <property type="entry name" value="ZN2_CY6_FUNGAL_1"/>
    <property type="match status" value="1"/>
</dbReference>
<dbReference type="Gene3D" id="4.10.240.10">
    <property type="entry name" value="Zn(2)-C6 fungal-type DNA-binding domain"/>
    <property type="match status" value="1"/>
</dbReference>
<feature type="domain" description="Zn(2)-C6 fungal-type" evidence="6">
    <location>
        <begin position="44"/>
        <end position="75"/>
    </location>
</feature>
<keyword evidence="3" id="KW-0804">Transcription</keyword>
<keyword evidence="8" id="KW-1185">Reference proteome</keyword>
<dbReference type="InterPro" id="IPR053157">
    <property type="entry name" value="Sterol_Uptake_Regulator"/>
</dbReference>
<evidence type="ECO:0000259" key="6">
    <source>
        <dbReference type="PROSITE" id="PS50048"/>
    </source>
</evidence>
<name>A0A5N6TZ65_ASPAV</name>
<dbReference type="SMART" id="SM00066">
    <property type="entry name" value="GAL4"/>
    <property type="match status" value="1"/>
</dbReference>
<dbReference type="PROSITE" id="PS50048">
    <property type="entry name" value="ZN2_CY6_FUNGAL_2"/>
    <property type="match status" value="1"/>
</dbReference>
<gene>
    <name evidence="7" type="ORF">BDV25DRAFT_128612</name>
</gene>
<dbReference type="PANTHER" id="PTHR47784">
    <property type="entry name" value="STEROL UPTAKE CONTROL PROTEIN 2"/>
    <property type="match status" value="1"/>
</dbReference>
<evidence type="ECO:0000256" key="3">
    <source>
        <dbReference type="ARBA" id="ARBA00023163"/>
    </source>
</evidence>
<keyword evidence="4" id="KW-0539">Nucleus</keyword>
<feature type="region of interest" description="Disordered" evidence="5">
    <location>
        <begin position="84"/>
        <end position="109"/>
    </location>
</feature>
<dbReference type="Proteomes" id="UP000325780">
    <property type="component" value="Unassembled WGS sequence"/>
</dbReference>
<dbReference type="OrthoDB" id="416217at2759"/>
<accession>A0A5N6TZ65</accession>
<evidence type="ECO:0000256" key="4">
    <source>
        <dbReference type="ARBA" id="ARBA00023242"/>
    </source>
</evidence>
<sequence>MTTSNQEDRIHSTVELYERTSSAIQPRQIKPPRIKRPHTKSRNGCLNCKARRVKCQETRPHPCTNCVSRKMLCLYPARQKILQGGSGASRNDSHRGPQPPATPLRSQSEITPHAFSGDDLRFFHHFLTIAYPHLPFGSEILWKTFIPASAHECPHLLHAILSLGATHLSLIVPTGSKYTTQAVTHRGKAMKALGNALARGDQCSTTDLELMLATAYALTFQANYMTDGLLDFAVMVRGCAVITRKILNKHTESDMFKLLSPEAITNNVISQIPLTRYADPGALITSIETLELIQPLLVNGCHKTTYQALLSCYQGMQRSAREGFIGLTGIYMSWEQMEHQEFMEFLDEENHVSRALFLHYITIQIMMRPVFYLLRAPRPCEFAKDELPMHQWASRIYGCLPSPVRELVEWQARSTEPLRGEYESGTINH</sequence>
<protein>
    <recommendedName>
        <fullName evidence="6">Zn(2)-C6 fungal-type domain-containing protein</fullName>
    </recommendedName>
</protein>
<dbReference type="PANTHER" id="PTHR47784:SF7">
    <property type="entry name" value="ZN(II)2CYS6 TRANSCRIPTION FACTOR (EUROFUNG)"/>
    <property type="match status" value="1"/>
</dbReference>
<keyword evidence="2" id="KW-0238">DNA-binding</keyword>
<evidence type="ECO:0000256" key="1">
    <source>
        <dbReference type="ARBA" id="ARBA00023015"/>
    </source>
</evidence>
<proteinExistence type="predicted"/>
<dbReference type="Pfam" id="PF00172">
    <property type="entry name" value="Zn_clus"/>
    <property type="match status" value="1"/>
</dbReference>
<dbReference type="GO" id="GO:0001228">
    <property type="term" value="F:DNA-binding transcription activator activity, RNA polymerase II-specific"/>
    <property type="evidence" value="ECO:0007669"/>
    <property type="project" value="TreeGrafter"/>
</dbReference>
<reference evidence="7 8" key="1">
    <citation type="submission" date="2019-04" db="EMBL/GenBank/DDBJ databases">
        <title>Friends and foes A comparative genomics study of 23 Aspergillus species from section Flavi.</title>
        <authorList>
            <consortium name="DOE Joint Genome Institute"/>
            <person name="Kjaerbolling I."/>
            <person name="Vesth T."/>
            <person name="Frisvad J.C."/>
            <person name="Nybo J.L."/>
            <person name="Theobald S."/>
            <person name="Kildgaard S."/>
            <person name="Isbrandt T."/>
            <person name="Kuo A."/>
            <person name="Sato A."/>
            <person name="Lyhne E.K."/>
            <person name="Kogle M.E."/>
            <person name="Wiebenga A."/>
            <person name="Kun R.S."/>
            <person name="Lubbers R.J."/>
            <person name="Makela M.R."/>
            <person name="Barry K."/>
            <person name="Chovatia M."/>
            <person name="Clum A."/>
            <person name="Daum C."/>
            <person name="Haridas S."/>
            <person name="He G."/>
            <person name="LaButti K."/>
            <person name="Lipzen A."/>
            <person name="Mondo S."/>
            <person name="Riley R."/>
            <person name="Salamov A."/>
            <person name="Simmons B.A."/>
            <person name="Magnuson J.K."/>
            <person name="Henrissat B."/>
            <person name="Mortensen U.H."/>
            <person name="Larsen T.O."/>
            <person name="Devries R.P."/>
            <person name="Grigoriev I.V."/>
            <person name="Machida M."/>
            <person name="Baker S.E."/>
            <person name="Andersen M.R."/>
        </authorList>
    </citation>
    <scope>NUCLEOTIDE SEQUENCE [LARGE SCALE GENOMIC DNA]</scope>
    <source>
        <strain evidence="7 8">IBT 18842</strain>
    </source>
</reference>
<dbReference type="GO" id="GO:0008270">
    <property type="term" value="F:zinc ion binding"/>
    <property type="evidence" value="ECO:0007669"/>
    <property type="project" value="InterPro"/>
</dbReference>